<proteinExistence type="predicted"/>
<dbReference type="EMBL" id="CM047583">
    <property type="protein sequence ID" value="KAI9913568.1"/>
    <property type="molecule type" value="Genomic_DNA"/>
</dbReference>
<gene>
    <name evidence="1" type="ORF">PsorP6_006567</name>
</gene>
<evidence type="ECO:0000313" key="2">
    <source>
        <dbReference type="Proteomes" id="UP001163321"/>
    </source>
</evidence>
<keyword evidence="2" id="KW-1185">Reference proteome</keyword>
<name>A0ACC0W434_9STRA</name>
<dbReference type="Proteomes" id="UP001163321">
    <property type="component" value="Chromosome 4"/>
</dbReference>
<organism evidence="1 2">
    <name type="scientific">Peronosclerospora sorghi</name>
    <dbReference type="NCBI Taxonomy" id="230839"/>
    <lineage>
        <taxon>Eukaryota</taxon>
        <taxon>Sar</taxon>
        <taxon>Stramenopiles</taxon>
        <taxon>Oomycota</taxon>
        <taxon>Peronosporomycetes</taxon>
        <taxon>Peronosporales</taxon>
        <taxon>Peronosporaceae</taxon>
        <taxon>Peronosclerospora</taxon>
    </lineage>
</organism>
<comment type="caution">
    <text evidence="1">The sequence shown here is derived from an EMBL/GenBank/DDBJ whole genome shotgun (WGS) entry which is preliminary data.</text>
</comment>
<reference evidence="1 2" key="1">
    <citation type="journal article" date="2022" name="bioRxiv">
        <title>The genome of the oomycete Peronosclerospora sorghi, a cosmopolitan pathogen of maize and sorghum, is inflated with dispersed pseudogenes.</title>
        <authorList>
            <person name="Fletcher K."/>
            <person name="Martin F."/>
            <person name="Isakeit T."/>
            <person name="Cavanaugh K."/>
            <person name="Magill C."/>
            <person name="Michelmore R."/>
        </authorList>
    </citation>
    <scope>NUCLEOTIDE SEQUENCE [LARGE SCALE GENOMIC DNA]</scope>
    <source>
        <strain evidence="1">P6</strain>
    </source>
</reference>
<accession>A0ACC0W434</accession>
<evidence type="ECO:0000313" key="1">
    <source>
        <dbReference type="EMBL" id="KAI9913568.1"/>
    </source>
</evidence>
<sequence>MNVDESATHDANPPDTTEPMEVTMSPAVPPSVATQPIGDHDLVVGTQTVRAQQPCIDQGGENQIVFGDQYLPPLPENRDDSSRDDDSDIGEPDPKRLRLTDGYEIALAVMEIPRTYEEAMASPEAAEWKE</sequence>
<protein>
    <submittedName>
        <fullName evidence="1">Uncharacterized protein</fullName>
    </submittedName>
</protein>